<proteinExistence type="predicted"/>
<reference evidence="2" key="1">
    <citation type="submission" date="2023-06" db="EMBL/GenBank/DDBJ databases">
        <title>Sysu t00192.</title>
        <authorList>
            <person name="Gao L."/>
            <person name="Fang B.-Z."/>
            <person name="Li W.-J."/>
        </authorList>
    </citation>
    <scope>NUCLEOTIDE SEQUENCE</scope>
    <source>
        <strain evidence="2">SYSU T00192</strain>
    </source>
</reference>
<name>A0ABT8GCG2_9MICO</name>
<accession>A0ABT8GCG2</accession>
<gene>
    <name evidence="2" type="ORF">QQX09_13280</name>
</gene>
<keyword evidence="1" id="KW-1133">Transmembrane helix</keyword>
<comment type="caution">
    <text evidence="2">The sequence shown here is derived from an EMBL/GenBank/DDBJ whole genome shotgun (WGS) entry which is preliminary data.</text>
</comment>
<keyword evidence="1" id="KW-0812">Transmembrane</keyword>
<feature type="transmembrane region" description="Helical" evidence="1">
    <location>
        <begin position="102"/>
        <end position="123"/>
    </location>
</feature>
<dbReference type="RefSeq" id="WP_301135592.1">
    <property type="nucleotide sequence ID" value="NZ_JAUHPW010000012.1"/>
</dbReference>
<evidence type="ECO:0008006" key="4">
    <source>
        <dbReference type="Google" id="ProtNLM"/>
    </source>
</evidence>
<organism evidence="2 3">
    <name type="scientific">Demequina litoralis</name>
    <dbReference type="NCBI Taxonomy" id="3051660"/>
    <lineage>
        <taxon>Bacteria</taxon>
        <taxon>Bacillati</taxon>
        <taxon>Actinomycetota</taxon>
        <taxon>Actinomycetes</taxon>
        <taxon>Micrococcales</taxon>
        <taxon>Demequinaceae</taxon>
        <taxon>Demequina</taxon>
    </lineage>
</organism>
<evidence type="ECO:0000313" key="3">
    <source>
        <dbReference type="Proteomes" id="UP001172728"/>
    </source>
</evidence>
<keyword evidence="3" id="KW-1185">Reference proteome</keyword>
<feature type="transmembrane region" description="Helical" evidence="1">
    <location>
        <begin position="161"/>
        <end position="188"/>
    </location>
</feature>
<feature type="transmembrane region" description="Helical" evidence="1">
    <location>
        <begin position="66"/>
        <end position="90"/>
    </location>
</feature>
<sequence>MAHAIDPVPAPALESPEAAAWVAAAVTIPLYAVLGSACAFTGAMVWESLTGGGAGVRLRLDQTEVAVFLATALIVAVGIVVTAHTAGRWLHERTADQPTSRAVGSFAMLGGALALAPALAIVIGSDDPASAVFVLLGLVLPCAVTAALARVVVPLVASSTVAIAAVAVLAALFTLVAVTLLAATWATWPLGTARG</sequence>
<feature type="transmembrane region" description="Helical" evidence="1">
    <location>
        <begin position="21"/>
        <end position="46"/>
    </location>
</feature>
<evidence type="ECO:0000313" key="2">
    <source>
        <dbReference type="EMBL" id="MDN4476826.1"/>
    </source>
</evidence>
<protein>
    <recommendedName>
        <fullName evidence="4">Yip1 domain-containing protein</fullName>
    </recommendedName>
</protein>
<evidence type="ECO:0000256" key="1">
    <source>
        <dbReference type="SAM" id="Phobius"/>
    </source>
</evidence>
<keyword evidence="1" id="KW-0472">Membrane</keyword>
<feature type="transmembrane region" description="Helical" evidence="1">
    <location>
        <begin position="129"/>
        <end position="149"/>
    </location>
</feature>
<dbReference type="Proteomes" id="UP001172728">
    <property type="component" value="Unassembled WGS sequence"/>
</dbReference>
<dbReference type="EMBL" id="JAUHPW010000012">
    <property type="protein sequence ID" value="MDN4476826.1"/>
    <property type="molecule type" value="Genomic_DNA"/>
</dbReference>